<gene>
    <name evidence="1" type="ORF">H6G81_14440</name>
</gene>
<dbReference type="EMBL" id="JACJTA010000027">
    <property type="protein sequence ID" value="MBD2605692.1"/>
    <property type="molecule type" value="Genomic_DNA"/>
</dbReference>
<reference evidence="1 2" key="1">
    <citation type="journal article" date="2020" name="ISME J.">
        <title>Comparative genomics reveals insights into cyanobacterial evolution and habitat adaptation.</title>
        <authorList>
            <person name="Chen M.Y."/>
            <person name="Teng W.K."/>
            <person name="Zhao L."/>
            <person name="Hu C.X."/>
            <person name="Zhou Y.K."/>
            <person name="Han B.P."/>
            <person name="Song L.R."/>
            <person name="Shu W.S."/>
        </authorList>
    </citation>
    <scope>NUCLEOTIDE SEQUENCE [LARGE SCALE GENOMIC DNA]</scope>
    <source>
        <strain evidence="1 2">FACHB-248</strain>
    </source>
</reference>
<keyword evidence="2" id="KW-1185">Reference proteome</keyword>
<comment type="caution">
    <text evidence="1">The sequence shown here is derived from an EMBL/GenBank/DDBJ whole genome shotgun (WGS) entry which is preliminary data.</text>
</comment>
<dbReference type="Proteomes" id="UP000660380">
    <property type="component" value="Unassembled WGS sequence"/>
</dbReference>
<proteinExistence type="predicted"/>
<accession>A0ABR8GR54</accession>
<organism evidence="1 2">
    <name type="scientific">Scytonema hofmannii FACHB-248</name>
    <dbReference type="NCBI Taxonomy" id="1842502"/>
    <lineage>
        <taxon>Bacteria</taxon>
        <taxon>Bacillati</taxon>
        <taxon>Cyanobacteriota</taxon>
        <taxon>Cyanophyceae</taxon>
        <taxon>Nostocales</taxon>
        <taxon>Scytonemataceae</taxon>
        <taxon>Scytonema</taxon>
    </lineage>
</organism>
<protein>
    <submittedName>
        <fullName evidence="1">Uncharacterized protein</fullName>
    </submittedName>
</protein>
<evidence type="ECO:0000313" key="1">
    <source>
        <dbReference type="EMBL" id="MBD2605692.1"/>
    </source>
</evidence>
<name>A0ABR8GR54_9CYAN</name>
<dbReference type="RefSeq" id="WP_051503059.1">
    <property type="nucleotide sequence ID" value="NZ_JACJTA010000027.1"/>
</dbReference>
<dbReference type="InterPro" id="IPR029052">
    <property type="entry name" value="Metallo-depent_PP-like"/>
</dbReference>
<sequence length="388" mass="42949">MMTKFGYSVLQRISTGRLLRKMSLLALTVPFLVSSTISLTSASENKYDRKNDSYAIGLWGDVPYSDIQATTGVPNLIADMNAQKLAFTVHNGDLKAGNSTPGSVTPTTCDNALYTQSLGYFNALKAPAAFTPGDNDWTDCDRPSNGGFNSRNRLDYERQLFFSTKYSLGQRRLVQEVQKAPLCLSENGTAVGCVENRRWTVGKVTYVTLNIQGSCNNLCDTAPDPEEYTARNAANIAWMTETFQQAKARNSVAVMIISQGNPGWDLSDGTRAPLRDARTLAQTDGQPDGFQTFLLALREEVVAFAKPVAYVHGDSHYYRIDKPFLDEQGRRLENFTRVETFGNNAANGNNDVNWVKVTVNPSSREVFFYQPQIVPGNRVAVPVPERSF</sequence>
<evidence type="ECO:0000313" key="2">
    <source>
        <dbReference type="Proteomes" id="UP000660380"/>
    </source>
</evidence>
<dbReference type="SUPFAM" id="SSF56300">
    <property type="entry name" value="Metallo-dependent phosphatases"/>
    <property type="match status" value="1"/>
</dbReference>